<evidence type="ECO:0000256" key="5">
    <source>
        <dbReference type="ARBA" id="ARBA00023136"/>
    </source>
</evidence>
<dbReference type="AlphaFoldDB" id="A0A7X3MHD0"/>
<gene>
    <name evidence="8" type="ORF">GN277_13800</name>
</gene>
<evidence type="ECO:0000256" key="2">
    <source>
        <dbReference type="ARBA" id="ARBA00022475"/>
    </source>
</evidence>
<dbReference type="Proteomes" id="UP000460412">
    <property type="component" value="Unassembled WGS sequence"/>
</dbReference>
<keyword evidence="2" id="KW-1003">Cell membrane</keyword>
<evidence type="ECO:0000256" key="1">
    <source>
        <dbReference type="ARBA" id="ARBA00004651"/>
    </source>
</evidence>
<evidence type="ECO:0000313" key="8">
    <source>
        <dbReference type="EMBL" id="MXP76429.1"/>
    </source>
</evidence>
<feature type="transmembrane region" description="Helical" evidence="6">
    <location>
        <begin position="666"/>
        <end position="694"/>
    </location>
</feature>
<dbReference type="GO" id="GO:0005886">
    <property type="term" value="C:plasma membrane"/>
    <property type="evidence" value="ECO:0007669"/>
    <property type="project" value="UniProtKB-SubCell"/>
</dbReference>
<proteinExistence type="predicted"/>
<dbReference type="PANTHER" id="PTHR30287">
    <property type="entry name" value="MEMBRANE COMPONENT OF PREDICTED ABC SUPERFAMILY METABOLITE UPTAKE TRANSPORTER"/>
    <property type="match status" value="1"/>
</dbReference>
<dbReference type="RefSeq" id="WP_159751566.1">
    <property type="nucleotide sequence ID" value="NZ_WUQX01000001.1"/>
</dbReference>
<comment type="subcellular location">
    <subcellularLocation>
        <location evidence="1">Cell membrane</location>
        <topology evidence="1">Multi-pass membrane protein</topology>
    </subcellularLocation>
</comment>
<name>A0A7X3MHD0_9FIRM</name>
<keyword evidence="9" id="KW-1185">Reference proteome</keyword>
<feature type="domain" description="ABC3 transporter permease C-terminal" evidence="7">
    <location>
        <begin position="279"/>
        <end position="396"/>
    </location>
</feature>
<dbReference type="InterPro" id="IPR038766">
    <property type="entry name" value="Membrane_comp_ABC_pdt"/>
</dbReference>
<keyword evidence="3 6" id="KW-0812">Transmembrane</keyword>
<evidence type="ECO:0000256" key="6">
    <source>
        <dbReference type="SAM" id="Phobius"/>
    </source>
</evidence>
<protein>
    <submittedName>
        <fullName evidence="8">FtsX-like permease family protein</fullName>
    </submittedName>
</protein>
<keyword evidence="4 6" id="KW-1133">Transmembrane helix</keyword>
<organism evidence="8 9">
    <name type="scientific">Sporofaciens musculi</name>
    <dbReference type="NCBI Taxonomy" id="2681861"/>
    <lineage>
        <taxon>Bacteria</taxon>
        <taxon>Bacillati</taxon>
        <taxon>Bacillota</taxon>
        <taxon>Clostridia</taxon>
        <taxon>Lachnospirales</taxon>
        <taxon>Lachnospiraceae</taxon>
        <taxon>Sporofaciens</taxon>
    </lineage>
</organism>
<feature type="transmembrane region" description="Helical" evidence="6">
    <location>
        <begin position="444"/>
        <end position="468"/>
    </location>
</feature>
<feature type="transmembrane region" description="Helical" evidence="6">
    <location>
        <begin position="275"/>
        <end position="295"/>
    </location>
</feature>
<evidence type="ECO:0000259" key="7">
    <source>
        <dbReference type="Pfam" id="PF02687"/>
    </source>
</evidence>
<dbReference type="Pfam" id="PF02687">
    <property type="entry name" value="FtsX"/>
    <property type="match status" value="2"/>
</dbReference>
<feature type="transmembrane region" description="Helical" evidence="6">
    <location>
        <begin position="315"/>
        <end position="337"/>
    </location>
</feature>
<evidence type="ECO:0000256" key="4">
    <source>
        <dbReference type="ARBA" id="ARBA00022989"/>
    </source>
</evidence>
<feature type="transmembrane region" description="Helical" evidence="6">
    <location>
        <begin position="765"/>
        <end position="788"/>
    </location>
</feature>
<feature type="transmembrane region" description="Helical" evidence="6">
    <location>
        <begin position="373"/>
        <end position="393"/>
    </location>
</feature>
<evidence type="ECO:0000313" key="9">
    <source>
        <dbReference type="Proteomes" id="UP000460412"/>
    </source>
</evidence>
<feature type="domain" description="ABC3 transporter permease C-terminal" evidence="7">
    <location>
        <begin position="673"/>
        <end position="777"/>
    </location>
</feature>
<accession>A0A7X3MHD0</accession>
<reference evidence="8 9" key="1">
    <citation type="submission" date="2019-12" db="EMBL/GenBank/DDBJ databases">
        <title>Sporaefaciens musculi gen. nov., sp. nov., a novel bacterium isolated from the caecum of an obese mouse.</title>
        <authorList>
            <person name="Rasmussen T.S."/>
            <person name="Streidl T."/>
            <person name="Hitch T.C.A."/>
            <person name="Wortmann E."/>
            <person name="Deptula P."/>
            <person name="Hansen M."/>
            <person name="Nielsen D.S."/>
            <person name="Clavel T."/>
            <person name="Vogensen F.K."/>
        </authorList>
    </citation>
    <scope>NUCLEOTIDE SEQUENCE [LARGE SCALE GENOMIC DNA]</scope>
    <source>
        <strain evidence="8 9">WCA-9-b2</strain>
    </source>
</reference>
<dbReference type="PANTHER" id="PTHR30287:SF2">
    <property type="entry name" value="BLL1001 PROTEIN"/>
    <property type="match status" value="1"/>
</dbReference>
<dbReference type="EMBL" id="WUQX01000001">
    <property type="protein sequence ID" value="MXP76429.1"/>
    <property type="molecule type" value="Genomic_DNA"/>
</dbReference>
<feature type="transmembrane region" description="Helical" evidence="6">
    <location>
        <begin position="20"/>
        <end position="40"/>
    </location>
</feature>
<sequence length="799" mass="89003">MRASIMCGLAKVKRRKIPNLLMGICIMITAALLVNAVVFLKELDVIFNRAYEGMEGAQMCCLWSKGAVSCDAVEEYLEGSSQDFHYQITENTKTIDYIEKDGVKLSNGILLELPKDIHRGWELEENTPSSKISLLSPKILEDSEAEMPKKDEIWITTKIANILGLKVGDEVSLKLADTSVKVKVAKIVADPVFGGSSTNVYRMWCGYNMLSDFPLSENNSVSYLEIRFGKYSPLTEQTFIRETEEYFQMPLGDTLYTYEQIKGGYMSVYQMAGKVLCLVSVILSVTVIALALFLIKSDMDEDVRNMGIYQSLGMTGGQIIGAYLFCYGIIGTAGAALGSTLGGWMSKGIITKILGDMGIYNISFNGIKYYPVLVWFIVVTVIMVACFGAIFKIRRLNASDAIRNGIWKTDKKERKVGGPTYYDGGSSFEWYYAVRGMENKKVRYLYIAGISMIFGCLLSVCMGCLHAVKNIDREPEAWGFIRTDIYVTSLENTPVSSVIDELEKDPGVDYTYGVNKVYPKYQPQGKEEWQSMVTELYELPWNEKIKDKSLYGRRPKEENEIGIGLTLAEEYGLKIGDTMELFINGEKKEYEITGIFQTLSNSGKVIRMVTKDLDEFVEASGGFGDYMLVLSKSQDKWKYAEELNEKYDGMFTFIASKSNGENITGMLAPAVGTILAVLLMILVLVTENLTFLLVRREKKLIGLLKAVGMTSWQILKIYLWRNCLAAAFGNTLGLLAGTFIVPRMLTPYAKGLGITEFPFASSFSGGLAGISLLPVCIFIGTCVVVKVINRVTVKELVSE</sequence>
<dbReference type="InterPro" id="IPR003838">
    <property type="entry name" value="ABC3_permease_C"/>
</dbReference>
<evidence type="ECO:0000256" key="3">
    <source>
        <dbReference type="ARBA" id="ARBA00022692"/>
    </source>
</evidence>
<comment type="caution">
    <text evidence="8">The sequence shown here is derived from an EMBL/GenBank/DDBJ whole genome shotgun (WGS) entry which is preliminary data.</text>
</comment>
<feature type="transmembrane region" description="Helical" evidence="6">
    <location>
        <begin position="723"/>
        <end position="745"/>
    </location>
</feature>
<keyword evidence="5 6" id="KW-0472">Membrane</keyword>